<dbReference type="PANTHER" id="PTHR43597">
    <property type="entry name" value="SULFUR ACCEPTOR PROTEIN CSDE"/>
    <property type="match status" value="1"/>
</dbReference>
<comment type="similarity">
    <text evidence="1">Belongs to the SufE family.</text>
</comment>
<keyword evidence="4" id="KW-1185">Reference proteome</keyword>
<feature type="domain" description="Fe-S metabolism associated" evidence="2">
    <location>
        <begin position="3"/>
        <end position="107"/>
    </location>
</feature>
<evidence type="ECO:0000256" key="1">
    <source>
        <dbReference type="ARBA" id="ARBA00010282"/>
    </source>
</evidence>
<dbReference type="Proteomes" id="UP000262073">
    <property type="component" value="Chromosome"/>
</dbReference>
<dbReference type="Pfam" id="PF02657">
    <property type="entry name" value="SufE"/>
    <property type="match status" value="1"/>
</dbReference>
<dbReference type="OrthoDB" id="9799320at2"/>
<dbReference type="SUPFAM" id="SSF82649">
    <property type="entry name" value="SufE/NifU"/>
    <property type="match status" value="1"/>
</dbReference>
<gene>
    <name evidence="3" type="ORF">D0Y50_07540</name>
</gene>
<dbReference type="KEGG" id="salm:D0Y50_07540"/>
<dbReference type="InterPro" id="IPR003808">
    <property type="entry name" value="Fe-S_metab-assoc_dom"/>
</dbReference>
<sequence length="114" mass="12260">MTRQLMLAGKYLQPMPTALQIPENHVSGCQSEVWLAACPQTPGHFVAYSSAKIIRGVLAVLLEKAHSLESQQLAQFDFANYLAELGISRQISQSRADGVAQVVKTLHALAGTAA</sequence>
<organism evidence="3 4">
    <name type="scientific">Salinimonas sediminis</name>
    <dbReference type="NCBI Taxonomy" id="2303538"/>
    <lineage>
        <taxon>Bacteria</taxon>
        <taxon>Pseudomonadati</taxon>
        <taxon>Pseudomonadota</taxon>
        <taxon>Gammaproteobacteria</taxon>
        <taxon>Alteromonadales</taxon>
        <taxon>Alteromonadaceae</taxon>
        <taxon>Alteromonas/Salinimonas group</taxon>
        <taxon>Salinimonas</taxon>
    </lineage>
</organism>
<dbReference type="EMBL" id="CP031769">
    <property type="protein sequence ID" value="AXR08438.1"/>
    <property type="molecule type" value="Genomic_DNA"/>
</dbReference>
<dbReference type="Gene3D" id="3.90.1010.10">
    <property type="match status" value="1"/>
</dbReference>
<name>A0A346NSD1_9ALTE</name>
<dbReference type="AlphaFoldDB" id="A0A346NSD1"/>
<accession>A0A346NSD1</accession>
<dbReference type="PANTHER" id="PTHR43597:SF5">
    <property type="entry name" value="SUFE-LIKE PROTEIN 2, CHLOROPLASTIC"/>
    <property type="match status" value="1"/>
</dbReference>
<evidence type="ECO:0000313" key="3">
    <source>
        <dbReference type="EMBL" id="AXR08438.1"/>
    </source>
</evidence>
<protein>
    <submittedName>
        <fullName evidence="3">SufE family protein</fullName>
    </submittedName>
</protein>
<reference evidence="3 4" key="1">
    <citation type="submission" date="2018-08" db="EMBL/GenBank/DDBJ databases">
        <title>Salinimonas sediminis sp. nov., a piezophilic bacterium isolated from a deep-sea sediment sample from the New Britain Trench.</title>
        <authorList>
            <person name="Cao J."/>
        </authorList>
    </citation>
    <scope>NUCLEOTIDE SEQUENCE [LARGE SCALE GENOMIC DNA]</scope>
    <source>
        <strain evidence="3 4">N102</strain>
    </source>
</reference>
<evidence type="ECO:0000259" key="2">
    <source>
        <dbReference type="Pfam" id="PF02657"/>
    </source>
</evidence>
<proteinExistence type="inferred from homology"/>
<evidence type="ECO:0000313" key="4">
    <source>
        <dbReference type="Proteomes" id="UP000262073"/>
    </source>
</evidence>